<organism evidence="1 2">
    <name type="scientific">Mucuna pruriens</name>
    <name type="common">Velvet bean</name>
    <name type="synonym">Dolichos pruriens</name>
    <dbReference type="NCBI Taxonomy" id="157652"/>
    <lineage>
        <taxon>Eukaryota</taxon>
        <taxon>Viridiplantae</taxon>
        <taxon>Streptophyta</taxon>
        <taxon>Embryophyta</taxon>
        <taxon>Tracheophyta</taxon>
        <taxon>Spermatophyta</taxon>
        <taxon>Magnoliopsida</taxon>
        <taxon>eudicotyledons</taxon>
        <taxon>Gunneridae</taxon>
        <taxon>Pentapetalae</taxon>
        <taxon>rosids</taxon>
        <taxon>fabids</taxon>
        <taxon>Fabales</taxon>
        <taxon>Fabaceae</taxon>
        <taxon>Papilionoideae</taxon>
        <taxon>50 kb inversion clade</taxon>
        <taxon>NPAAA clade</taxon>
        <taxon>indigoferoid/millettioid clade</taxon>
        <taxon>Phaseoleae</taxon>
        <taxon>Mucuna</taxon>
    </lineage>
</organism>
<sequence>MIECQEKCYERLWKRKVFVFYIKVTQDLYDEITTSMTTLGDKTNDIFIGIKLQGLINFGIKGFLLKKDKNQEGNDLKVDMREDVTLEASKYK</sequence>
<evidence type="ECO:0000313" key="1">
    <source>
        <dbReference type="EMBL" id="RDX61536.1"/>
    </source>
</evidence>
<comment type="caution">
    <text evidence="1">The sequence shown here is derived from an EMBL/GenBank/DDBJ whole genome shotgun (WGS) entry which is preliminary data.</text>
</comment>
<gene>
    <name evidence="1" type="ORF">CR513_60225</name>
</gene>
<keyword evidence="2" id="KW-1185">Reference proteome</keyword>
<reference evidence="1" key="1">
    <citation type="submission" date="2018-05" db="EMBL/GenBank/DDBJ databases">
        <title>Draft genome of Mucuna pruriens seed.</title>
        <authorList>
            <person name="Nnadi N.E."/>
            <person name="Vos R."/>
            <person name="Hasami M.H."/>
            <person name="Devisetty U.K."/>
            <person name="Aguiy J.C."/>
        </authorList>
    </citation>
    <scope>NUCLEOTIDE SEQUENCE [LARGE SCALE GENOMIC DNA]</scope>
    <source>
        <strain evidence="1">JCA_2017</strain>
    </source>
</reference>
<dbReference type="AlphaFoldDB" id="A0A371E673"/>
<name>A0A371E673_MUCPR</name>
<dbReference type="EMBL" id="QJKJ01016080">
    <property type="protein sequence ID" value="RDX61536.1"/>
    <property type="molecule type" value="Genomic_DNA"/>
</dbReference>
<accession>A0A371E673</accession>
<evidence type="ECO:0000313" key="2">
    <source>
        <dbReference type="Proteomes" id="UP000257109"/>
    </source>
</evidence>
<feature type="non-terminal residue" evidence="1">
    <location>
        <position position="1"/>
    </location>
</feature>
<proteinExistence type="predicted"/>
<dbReference type="Proteomes" id="UP000257109">
    <property type="component" value="Unassembled WGS sequence"/>
</dbReference>
<protein>
    <submittedName>
        <fullName evidence="1">Uncharacterized protein</fullName>
    </submittedName>
</protein>